<dbReference type="CDD" id="cd00104">
    <property type="entry name" value="KAZAL_FS"/>
    <property type="match status" value="2"/>
</dbReference>
<feature type="chain" id="PRO_5044853643" description="Kazal-like domain-containing protein" evidence="4">
    <location>
        <begin position="22"/>
        <end position="134"/>
    </location>
</feature>
<feature type="domain" description="Kazal-like" evidence="5">
    <location>
        <begin position="27"/>
        <end position="79"/>
    </location>
</feature>
<evidence type="ECO:0000256" key="3">
    <source>
        <dbReference type="ARBA" id="ARBA00023157"/>
    </source>
</evidence>
<dbReference type="PANTHER" id="PTHR21179:SF0">
    <property type="entry name" value="SERINE PROTEASE INHIBITOR KAZAL-TYPE 4"/>
    <property type="match status" value="1"/>
</dbReference>
<evidence type="ECO:0000313" key="7">
    <source>
        <dbReference type="Proteomes" id="UP001627154"/>
    </source>
</evidence>
<comment type="subcellular location">
    <subcellularLocation>
        <location evidence="1">Secreted</location>
    </subcellularLocation>
</comment>
<organism evidence="6 7">
    <name type="scientific">Trichogramma kaykai</name>
    <dbReference type="NCBI Taxonomy" id="54128"/>
    <lineage>
        <taxon>Eukaryota</taxon>
        <taxon>Metazoa</taxon>
        <taxon>Ecdysozoa</taxon>
        <taxon>Arthropoda</taxon>
        <taxon>Hexapoda</taxon>
        <taxon>Insecta</taxon>
        <taxon>Pterygota</taxon>
        <taxon>Neoptera</taxon>
        <taxon>Endopterygota</taxon>
        <taxon>Hymenoptera</taxon>
        <taxon>Apocrita</taxon>
        <taxon>Proctotrupomorpha</taxon>
        <taxon>Chalcidoidea</taxon>
        <taxon>Trichogrammatidae</taxon>
        <taxon>Trichogramma</taxon>
    </lineage>
</organism>
<accession>A0ABD2WA10</accession>
<feature type="domain" description="Kazal-like" evidence="5">
    <location>
        <begin position="80"/>
        <end position="132"/>
    </location>
</feature>
<dbReference type="GO" id="GO:0005576">
    <property type="term" value="C:extracellular region"/>
    <property type="evidence" value="ECO:0007669"/>
    <property type="project" value="UniProtKB-SubCell"/>
</dbReference>
<keyword evidence="4" id="KW-0732">Signal</keyword>
<protein>
    <recommendedName>
        <fullName evidence="5">Kazal-like domain-containing protein</fullName>
    </recommendedName>
</protein>
<evidence type="ECO:0000313" key="6">
    <source>
        <dbReference type="EMBL" id="KAL3389486.1"/>
    </source>
</evidence>
<reference evidence="6 7" key="1">
    <citation type="journal article" date="2024" name="bioRxiv">
        <title>A reference genome for Trichogramma kaykai: A tiny desert-dwelling parasitoid wasp with competing sex-ratio distorters.</title>
        <authorList>
            <person name="Culotta J."/>
            <person name="Lindsey A.R."/>
        </authorList>
    </citation>
    <scope>NUCLEOTIDE SEQUENCE [LARGE SCALE GENOMIC DNA]</scope>
    <source>
        <strain evidence="6 7">KSX58</strain>
    </source>
</reference>
<name>A0ABD2WA10_9HYME</name>
<dbReference type="InterPro" id="IPR036058">
    <property type="entry name" value="Kazal_dom_sf"/>
</dbReference>
<keyword evidence="2" id="KW-0964">Secreted</keyword>
<comment type="caution">
    <text evidence="6">The sequence shown here is derived from an EMBL/GenBank/DDBJ whole genome shotgun (WGS) entry which is preliminary data.</text>
</comment>
<dbReference type="SUPFAM" id="SSF100895">
    <property type="entry name" value="Kazal-type serine protease inhibitors"/>
    <property type="match status" value="2"/>
</dbReference>
<dbReference type="InterPro" id="IPR039932">
    <property type="entry name" value="Spink4-like"/>
</dbReference>
<dbReference type="InterPro" id="IPR002350">
    <property type="entry name" value="Kazal_dom"/>
</dbReference>
<keyword evidence="3" id="KW-1015">Disulfide bond</keyword>
<evidence type="ECO:0000256" key="4">
    <source>
        <dbReference type="SAM" id="SignalP"/>
    </source>
</evidence>
<keyword evidence="7" id="KW-1185">Reference proteome</keyword>
<dbReference type="Proteomes" id="UP001627154">
    <property type="component" value="Unassembled WGS sequence"/>
</dbReference>
<evidence type="ECO:0000259" key="5">
    <source>
        <dbReference type="PROSITE" id="PS51465"/>
    </source>
</evidence>
<dbReference type="Pfam" id="PF07648">
    <property type="entry name" value="Kazal_2"/>
    <property type="match status" value="2"/>
</dbReference>
<dbReference type="EMBL" id="JBJJXI010000123">
    <property type="protein sequence ID" value="KAL3389486.1"/>
    <property type="molecule type" value="Genomic_DNA"/>
</dbReference>
<dbReference type="PANTHER" id="PTHR21179">
    <property type="entry name" value="SERINE-TYPE ENDOPEPTIDASE INHIBITOR"/>
    <property type="match status" value="1"/>
</dbReference>
<evidence type="ECO:0000256" key="1">
    <source>
        <dbReference type="ARBA" id="ARBA00004613"/>
    </source>
</evidence>
<proteinExistence type="predicted"/>
<dbReference type="PROSITE" id="PS51465">
    <property type="entry name" value="KAZAL_2"/>
    <property type="match status" value="2"/>
</dbReference>
<sequence length="134" mass="14946">MAKMCMIYCILVITIITVLSAQPIQEDQEAEPCPPCMVTLNLNYVCGTNGHTYSNISELKCQNSCKKSNIEMKHAGPCRKDQPRLCPCALLHHLREICGTDGETYSNESELRCHNQCSFLDIGVKHEGPCKNAE</sequence>
<dbReference type="Gene3D" id="3.30.60.30">
    <property type="match status" value="2"/>
</dbReference>
<dbReference type="AlphaFoldDB" id="A0ABD2WA10"/>
<feature type="signal peptide" evidence="4">
    <location>
        <begin position="1"/>
        <end position="21"/>
    </location>
</feature>
<dbReference type="SMART" id="SM00280">
    <property type="entry name" value="KAZAL"/>
    <property type="match status" value="2"/>
</dbReference>
<evidence type="ECO:0000256" key="2">
    <source>
        <dbReference type="ARBA" id="ARBA00022525"/>
    </source>
</evidence>
<gene>
    <name evidence="6" type="ORF">TKK_015697</name>
</gene>